<dbReference type="PROSITE" id="PS00678">
    <property type="entry name" value="WD_REPEATS_1"/>
    <property type="match status" value="1"/>
</dbReference>
<evidence type="ECO:0000256" key="6">
    <source>
        <dbReference type="PROSITE-ProRule" id="PRU00221"/>
    </source>
</evidence>
<gene>
    <name evidence="8" type="ORF">HERILL_LOCUS631</name>
</gene>
<proteinExistence type="inferred from homology"/>
<feature type="region of interest" description="Disordered" evidence="7">
    <location>
        <begin position="729"/>
        <end position="756"/>
    </location>
</feature>
<name>A0A7R8UB32_HERIL</name>
<evidence type="ECO:0000256" key="2">
    <source>
        <dbReference type="ARBA" id="ARBA00022574"/>
    </source>
</evidence>
<accession>A0A7R8UB32</accession>
<feature type="repeat" description="WD" evidence="6">
    <location>
        <begin position="356"/>
        <end position="390"/>
    </location>
</feature>
<dbReference type="OrthoDB" id="2096344at2759"/>
<dbReference type="SUPFAM" id="SSF50978">
    <property type="entry name" value="WD40 repeat-like"/>
    <property type="match status" value="1"/>
</dbReference>
<dbReference type="PANTHER" id="PTHR22852:SF0">
    <property type="entry name" value="DENTICLELESS PROTEIN HOMOLOG"/>
    <property type="match status" value="1"/>
</dbReference>
<dbReference type="InterPro" id="IPR019775">
    <property type="entry name" value="WD40_repeat_CS"/>
</dbReference>
<feature type="repeat" description="WD" evidence="6">
    <location>
        <begin position="97"/>
        <end position="138"/>
    </location>
</feature>
<sequence>MNRLLSFFERQQGISNDLTYDFALQRLCVAKEDSWRGIQPSQYGSDFNPEPPLFSAKFANCANYKHILALANEDGKIALQDTTRRNDKDMEQSLPGQQCHYNAVFDVEWVPGQMKFVSASGDHTARLWEINESNIVASRVFNGHTRSVKTAAFRKMDPAVFATGGRDGAILIWDTRANYNALPRADNCIYSGHAGGPGTPVSNKKRTKTPKICPNSTSSSITGLVFQDDYTLISCGAGDGIIKVWDLRRNYTSFKKEPLPKYSLPYAGSSTFKAFTNLLIDEAGTKLYANCMDNKIYSYNLSSYSTKPTQTYTGFRNSTFYIKSALSPDGNYLISGSGDEKAYIWNVNSSEPLVALTGHTVEVTCVAWSGAGDMPIVTCSDDARHMIWRIGPEKIDSDDKLNYRGQAEYCEKYKNLHVRDRLQALEHTPRSLRRLVERNEKTPTTVEKLSLKRPFSDVSSDPETDSGSDQKRPHYELSRGRRLFSPSTSQGFRNVSHEPRSLTSIIEEETEKVVCPVLASHPDDSSNQENPPLQPISCTSINSNSNKVVSPLSERTVFNLNPKENSLLIQRQTLMESTSLASTSSILFSPTSNLPNYVIDGEAPHLQIMSPKRKIKEKVDWLTKIRKQKLMSSRRPATTFTDKLHPTAPGPESHLEESEIGSMEMCTSPRLQSLREAEDSSPRSHATPKRRSSRSNSNTDLHSQPRTPTTARRNSETSILRFFSILSHSSQSTSRIQTTNVTSSPITTAPATAVSK</sequence>
<dbReference type="GO" id="GO:0005634">
    <property type="term" value="C:nucleus"/>
    <property type="evidence" value="ECO:0007669"/>
    <property type="project" value="TreeGrafter"/>
</dbReference>
<keyword evidence="2 6" id="KW-0853">WD repeat</keyword>
<dbReference type="InterPro" id="IPR051865">
    <property type="entry name" value="WD-repeat_CDT2_adapter"/>
</dbReference>
<feature type="region of interest" description="Disordered" evidence="7">
    <location>
        <begin position="519"/>
        <end position="539"/>
    </location>
</feature>
<dbReference type="InterPro" id="IPR001680">
    <property type="entry name" value="WD40_rpt"/>
</dbReference>
<feature type="repeat" description="WD" evidence="6">
    <location>
        <begin position="214"/>
        <end position="255"/>
    </location>
</feature>
<dbReference type="PANTHER" id="PTHR22852">
    <property type="entry name" value="LETHAL 2 DENTICLELESS PROTEIN RETINOIC ACID-REGULATED NUCLEAR MATRIX-ASSOCIATED PROTEIN"/>
    <property type="match status" value="1"/>
</dbReference>
<feature type="compositionally biased region" description="Basic and acidic residues" evidence="7">
    <location>
        <begin position="468"/>
        <end position="479"/>
    </location>
</feature>
<feature type="region of interest" description="Disordered" evidence="7">
    <location>
        <begin position="672"/>
        <end position="715"/>
    </location>
</feature>
<feature type="compositionally biased region" description="Polar residues" evidence="7">
    <location>
        <begin position="694"/>
        <end position="715"/>
    </location>
</feature>
<organism evidence="8 9">
    <name type="scientific">Hermetia illucens</name>
    <name type="common">Black soldier fly</name>
    <dbReference type="NCBI Taxonomy" id="343691"/>
    <lineage>
        <taxon>Eukaryota</taxon>
        <taxon>Metazoa</taxon>
        <taxon>Ecdysozoa</taxon>
        <taxon>Arthropoda</taxon>
        <taxon>Hexapoda</taxon>
        <taxon>Insecta</taxon>
        <taxon>Pterygota</taxon>
        <taxon>Neoptera</taxon>
        <taxon>Endopterygota</taxon>
        <taxon>Diptera</taxon>
        <taxon>Brachycera</taxon>
        <taxon>Stratiomyomorpha</taxon>
        <taxon>Stratiomyidae</taxon>
        <taxon>Hermetiinae</taxon>
        <taxon>Hermetia</taxon>
    </lineage>
</organism>
<feature type="region of interest" description="Disordered" evidence="7">
    <location>
        <begin position="435"/>
        <end position="500"/>
    </location>
</feature>
<reference evidence="8 9" key="1">
    <citation type="submission" date="2020-11" db="EMBL/GenBank/DDBJ databases">
        <authorList>
            <person name="Wallbank WR R."/>
            <person name="Pardo Diaz C."/>
            <person name="Kozak K."/>
            <person name="Martin S."/>
            <person name="Jiggins C."/>
            <person name="Moest M."/>
            <person name="Warren A I."/>
            <person name="Generalovic N T."/>
            <person name="Byers J.R.P. K."/>
            <person name="Montejo-Kovacevich G."/>
            <person name="Yen C E."/>
        </authorList>
    </citation>
    <scope>NUCLEOTIDE SEQUENCE [LARGE SCALE GENOMIC DNA]</scope>
</reference>
<dbReference type="Gene3D" id="2.130.10.10">
    <property type="entry name" value="YVTN repeat-like/Quinoprotein amine dehydrogenase"/>
    <property type="match status" value="2"/>
</dbReference>
<keyword evidence="9" id="KW-1185">Reference proteome</keyword>
<comment type="similarity">
    <text evidence="5">Belongs to the WD repeat cdt2 family.</text>
</comment>
<dbReference type="Pfam" id="PF00400">
    <property type="entry name" value="WD40"/>
    <property type="match status" value="5"/>
</dbReference>
<dbReference type="InParanoid" id="A0A7R8UB32"/>
<dbReference type="PROSITE" id="PS50082">
    <property type="entry name" value="WD_REPEATS_2"/>
    <property type="match status" value="5"/>
</dbReference>
<evidence type="ECO:0000256" key="5">
    <source>
        <dbReference type="ARBA" id="ARBA00038344"/>
    </source>
</evidence>
<keyword evidence="4" id="KW-0833">Ubl conjugation pathway</keyword>
<dbReference type="OMA" id="HTVEVTC"/>
<feature type="region of interest" description="Disordered" evidence="7">
    <location>
        <begin position="630"/>
        <end position="660"/>
    </location>
</feature>
<evidence type="ECO:0000256" key="7">
    <source>
        <dbReference type="SAM" id="MobiDB-lite"/>
    </source>
</evidence>
<dbReference type="GO" id="GO:0007095">
    <property type="term" value="P:mitotic G2 DNA damage checkpoint signaling"/>
    <property type="evidence" value="ECO:0007669"/>
    <property type="project" value="TreeGrafter"/>
</dbReference>
<dbReference type="GO" id="GO:0030674">
    <property type="term" value="F:protein-macromolecule adaptor activity"/>
    <property type="evidence" value="ECO:0007669"/>
    <property type="project" value="TreeGrafter"/>
</dbReference>
<dbReference type="AlphaFoldDB" id="A0A7R8UB32"/>
<dbReference type="InterPro" id="IPR015943">
    <property type="entry name" value="WD40/YVTN_repeat-like_dom_sf"/>
</dbReference>
<dbReference type="EMBL" id="LR899009">
    <property type="protein sequence ID" value="CAD7077266.1"/>
    <property type="molecule type" value="Genomic_DNA"/>
</dbReference>
<dbReference type="SMART" id="SM00320">
    <property type="entry name" value="WD40"/>
    <property type="match status" value="5"/>
</dbReference>
<evidence type="ECO:0008006" key="10">
    <source>
        <dbReference type="Google" id="ProtNLM"/>
    </source>
</evidence>
<evidence type="ECO:0000256" key="4">
    <source>
        <dbReference type="ARBA" id="ARBA00022786"/>
    </source>
</evidence>
<comment type="pathway">
    <text evidence="1">Protein modification; protein ubiquitination.</text>
</comment>
<evidence type="ECO:0000256" key="1">
    <source>
        <dbReference type="ARBA" id="ARBA00004906"/>
    </source>
</evidence>
<feature type="compositionally biased region" description="Low complexity" evidence="7">
    <location>
        <begin position="741"/>
        <end position="756"/>
    </location>
</feature>
<evidence type="ECO:0000256" key="3">
    <source>
        <dbReference type="ARBA" id="ARBA00022737"/>
    </source>
</evidence>
<dbReference type="CDD" id="cd00200">
    <property type="entry name" value="WD40"/>
    <property type="match status" value="1"/>
</dbReference>
<feature type="repeat" description="WD" evidence="6">
    <location>
        <begin position="141"/>
        <end position="176"/>
    </location>
</feature>
<keyword evidence="3" id="KW-0677">Repeat</keyword>
<dbReference type="GO" id="GO:0043161">
    <property type="term" value="P:proteasome-mediated ubiquitin-dependent protein catabolic process"/>
    <property type="evidence" value="ECO:0007669"/>
    <property type="project" value="TreeGrafter"/>
</dbReference>
<protein>
    <recommendedName>
        <fullName evidence="10">Protein lethal(2)denticleless</fullName>
    </recommendedName>
</protein>
<evidence type="ECO:0000313" key="9">
    <source>
        <dbReference type="Proteomes" id="UP000594454"/>
    </source>
</evidence>
<dbReference type="Proteomes" id="UP000594454">
    <property type="component" value="Chromosome 1"/>
</dbReference>
<dbReference type="InterPro" id="IPR036322">
    <property type="entry name" value="WD40_repeat_dom_sf"/>
</dbReference>
<feature type="compositionally biased region" description="Polar residues" evidence="7">
    <location>
        <begin position="729"/>
        <end position="740"/>
    </location>
</feature>
<feature type="compositionally biased region" description="Basic and acidic residues" evidence="7">
    <location>
        <begin position="673"/>
        <end position="682"/>
    </location>
</feature>
<evidence type="ECO:0000313" key="8">
    <source>
        <dbReference type="EMBL" id="CAD7077266.1"/>
    </source>
</evidence>
<feature type="compositionally biased region" description="Polar residues" evidence="7">
    <location>
        <begin position="525"/>
        <end position="539"/>
    </location>
</feature>
<dbReference type="PROSITE" id="PS50294">
    <property type="entry name" value="WD_REPEATS_REGION"/>
    <property type="match status" value="2"/>
</dbReference>
<dbReference type="FunCoup" id="A0A7R8UB32">
    <property type="interactions" value="671"/>
</dbReference>
<feature type="repeat" description="WD" evidence="6">
    <location>
        <begin position="325"/>
        <end position="355"/>
    </location>
</feature>